<gene>
    <name evidence="1" type="ORF">MFLAVUS_004927</name>
</gene>
<organism evidence="1 2">
    <name type="scientific">Mucor flavus</name>
    <dbReference type="NCBI Taxonomy" id="439312"/>
    <lineage>
        <taxon>Eukaryota</taxon>
        <taxon>Fungi</taxon>
        <taxon>Fungi incertae sedis</taxon>
        <taxon>Mucoromycota</taxon>
        <taxon>Mucoromycotina</taxon>
        <taxon>Mucoromycetes</taxon>
        <taxon>Mucorales</taxon>
        <taxon>Mucorineae</taxon>
        <taxon>Mucoraceae</taxon>
        <taxon>Mucor</taxon>
    </lineage>
</organism>
<protein>
    <submittedName>
        <fullName evidence="1">Uncharacterized protein</fullName>
    </submittedName>
</protein>
<reference evidence="1 2" key="1">
    <citation type="submission" date="2024-04" db="EMBL/GenBank/DDBJ databases">
        <title>genome sequences of Mucor flavus KT1a and Helicostylum pulchrum KT1b strains isolated from the surface of a dry-aged beef.</title>
        <authorList>
            <person name="Toyotome T."/>
            <person name="Hosono M."/>
            <person name="Torimaru M."/>
            <person name="Fukuda K."/>
            <person name="Mikami N."/>
        </authorList>
    </citation>
    <scope>NUCLEOTIDE SEQUENCE [LARGE SCALE GENOMIC DNA]</scope>
    <source>
        <strain evidence="1 2">KT1a</strain>
    </source>
</reference>
<evidence type="ECO:0000313" key="1">
    <source>
        <dbReference type="EMBL" id="GAA5811490.1"/>
    </source>
</evidence>
<dbReference type="EMBL" id="BAABUK010000010">
    <property type="protein sequence ID" value="GAA5811490.1"/>
    <property type="molecule type" value="Genomic_DNA"/>
</dbReference>
<accession>A0ABP9YXD5</accession>
<keyword evidence="2" id="KW-1185">Reference proteome</keyword>
<name>A0ABP9YXD5_9FUNG</name>
<proteinExistence type="predicted"/>
<evidence type="ECO:0000313" key="2">
    <source>
        <dbReference type="Proteomes" id="UP001473302"/>
    </source>
</evidence>
<dbReference type="Proteomes" id="UP001473302">
    <property type="component" value="Unassembled WGS sequence"/>
</dbReference>
<sequence>MSLYNNCGPFTSHLEMWSPSSSTNDMHSIITPNMFSATPESHLDYSRFYHHEPIFYPAGCMICGLSHQPIITHTITEQTTPAPKPPPSVRRTRLIQQSKSKPLIQSIRHTIHKEATFLSSSSSLTKYYIMSMLTRKSSTCSNSSINSCKSVSFNDSETVFYTHGSNEYDRTAADEPEGLFPALGEIYLSEPEQAVIVNPQQDTLVERNTFANGRRSTSGYAVLLSLRSRK</sequence>
<comment type="caution">
    <text evidence="1">The sequence shown here is derived from an EMBL/GenBank/DDBJ whole genome shotgun (WGS) entry which is preliminary data.</text>
</comment>